<organism evidence="2">
    <name type="scientific">Sesamum radiatum</name>
    <name type="common">Black benniseed</name>
    <dbReference type="NCBI Taxonomy" id="300843"/>
    <lineage>
        <taxon>Eukaryota</taxon>
        <taxon>Viridiplantae</taxon>
        <taxon>Streptophyta</taxon>
        <taxon>Embryophyta</taxon>
        <taxon>Tracheophyta</taxon>
        <taxon>Spermatophyta</taxon>
        <taxon>Magnoliopsida</taxon>
        <taxon>eudicotyledons</taxon>
        <taxon>Gunneridae</taxon>
        <taxon>Pentapetalae</taxon>
        <taxon>asterids</taxon>
        <taxon>lamiids</taxon>
        <taxon>Lamiales</taxon>
        <taxon>Pedaliaceae</taxon>
        <taxon>Sesamum</taxon>
    </lineage>
</organism>
<reference evidence="2" key="1">
    <citation type="submission" date="2020-06" db="EMBL/GenBank/DDBJ databases">
        <authorList>
            <person name="Li T."/>
            <person name="Hu X."/>
            <person name="Zhang T."/>
            <person name="Song X."/>
            <person name="Zhang H."/>
            <person name="Dai N."/>
            <person name="Sheng W."/>
            <person name="Hou X."/>
            <person name="Wei L."/>
        </authorList>
    </citation>
    <scope>NUCLEOTIDE SEQUENCE</scope>
    <source>
        <strain evidence="2">G02</strain>
        <tissue evidence="2">Leaf</tissue>
    </source>
</reference>
<dbReference type="PANTHER" id="PTHR31286:SF153">
    <property type="entry name" value="DUF4283 DOMAIN PROTEIN"/>
    <property type="match status" value="1"/>
</dbReference>
<dbReference type="InterPro" id="IPR025558">
    <property type="entry name" value="DUF4283"/>
</dbReference>
<dbReference type="EMBL" id="JACGWJ010000030">
    <property type="protein sequence ID" value="KAL0301822.1"/>
    <property type="molecule type" value="Genomic_DNA"/>
</dbReference>
<dbReference type="PANTHER" id="PTHR31286">
    <property type="entry name" value="GLYCINE-RICH CELL WALL STRUCTURAL PROTEIN 1.8-LIKE"/>
    <property type="match status" value="1"/>
</dbReference>
<name>A0AAW2K6K0_SESRA</name>
<proteinExistence type="predicted"/>
<gene>
    <name evidence="2" type="ORF">Sradi_6459000</name>
</gene>
<protein>
    <recommendedName>
        <fullName evidence="1">DUF4283 domain-containing protein</fullName>
    </recommendedName>
</protein>
<comment type="caution">
    <text evidence="2">The sequence shown here is derived from an EMBL/GenBank/DDBJ whole genome shotgun (WGS) entry which is preliminary data.</text>
</comment>
<evidence type="ECO:0000259" key="1">
    <source>
        <dbReference type="Pfam" id="PF14111"/>
    </source>
</evidence>
<dbReference type="InterPro" id="IPR040256">
    <property type="entry name" value="At4g02000-like"/>
</dbReference>
<evidence type="ECO:0000313" key="2">
    <source>
        <dbReference type="EMBL" id="KAL0301822.1"/>
    </source>
</evidence>
<accession>A0AAW2K6K0</accession>
<sequence>MDDEFAKLEKQLSLSTEEENGVVISLNLWHSDSDLQGFCAVGRLLSHKSFHFDALRSTLIAAFNPIRGMDMRLIDGNRILFCFNHQVDRKRVMDNAPWAYEKSLLVLKAVESDENPMKTDLDWCDFHAHIHDLPLGKMNKDFAKFIGNQIERFKDVDIDNSEKLWDRQCESGSA</sequence>
<dbReference type="Pfam" id="PF14111">
    <property type="entry name" value="DUF4283"/>
    <property type="match status" value="1"/>
</dbReference>
<dbReference type="AlphaFoldDB" id="A0AAW2K6K0"/>
<reference evidence="2" key="2">
    <citation type="journal article" date="2024" name="Plant">
        <title>Genomic evolution and insights into agronomic trait innovations of Sesamum species.</title>
        <authorList>
            <person name="Miao H."/>
            <person name="Wang L."/>
            <person name="Qu L."/>
            <person name="Liu H."/>
            <person name="Sun Y."/>
            <person name="Le M."/>
            <person name="Wang Q."/>
            <person name="Wei S."/>
            <person name="Zheng Y."/>
            <person name="Lin W."/>
            <person name="Duan Y."/>
            <person name="Cao H."/>
            <person name="Xiong S."/>
            <person name="Wang X."/>
            <person name="Wei L."/>
            <person name="Li C."/>
            <person name="Ma Q."/>
            <person name="Ju M."/>
            <person name="Zhao R."/>
            <person name="Li G."/>
            <person name="Mu C."/>
            <person name="Tian Q."/>
            <person name="Mei H."/>
            <person name="Zhang T."/>
            <person name="Gao T."/>
            <person name="Zhang H."/>
        </authorList>
    </citation>
    <scope>NUCLEOTIDE SEQUENCE</scope>
    <source>
        <strain evidence="2">G02</strain>
    </source>
</reference>
<feature type="domain" description="DUF4283" evidence="1">
    <location>
        <begin position="37"/>
        <end position="117"/>
    </location>
</feature>